<keyword evidence="4" id="KW-1185">Reference proteome</keyword>
<evidence type="ECO:0000256" key="1">
    <source>
        <dbReference type="SAM" id="Phobius"/>
    </source>
</evidence>
<evidence type="ECO:0000313" key="4">
    <source>
        <dbReference type="Proteomes" id="UP000693970"/>
    </source>
</evidence>
<dbReference type="EMBL" id="JAGRRH010000010">
    <property type="protein sequence ID" value="KAG7362977.1"/>
    <property type="molecule type" value="Genomic_DNA"/>
</dbReference>
<keyword evidence="2" id="KW-0732">Signal</keyword>
<accession>A0A9K3LJ55</accession>
<reference evidence="3" key="2">
    <citation type="submission" date="2021-04" db="EMBL/GenBank/DDBJ databases">
        <authorList>
            <person name="Podell S."/>
        </authorList>
    </citation>
    <scope>NUCLEOTIDE SEQUENCE</scope>
    <source>
        <strain evidence="3">Hildebrandi</strain>
    </source>
</reference>
<dbReference type="AlphaFoldDB" id="A0A9K3LJ55"/>
<reference evidence="3" key="1">
    <citation type="journal article" date="2021" name="Sci. Rep.">
        <title>Diploid genomic architecture of Nitzschia inconspicua, an elite biomass production diatom.</title>
        <authorList>
            <person name="Oliver A."/>
            <person name="Podell S."/>
            <person name="Pinowska A."/>
            <person name="Traller J.C."/>
            <person name="Smith S.R."/>
            <person name="McClure R."/>
            <person name="Beliaev A."/>
            <person name="Bohutskyi P."/>
            <person name="Hill E.A."/>
            <person name="Rabines A."/>
            <person name="Zheng H."/>
            <person name="Allen L.Z."/>
            <person name="Kuo A."/>
            <person name="Grigoriev I.V."/>
            <person name="Allen A.E."/>
            <person name="Hazlebeck D."/>
            <person name="Allen E.E."/>
        </authorList>
    </citation>
    <scope>NUCLEOTIDE SEQUENCE</scope>
    <source>
        <strain evidence="3">Hildebrandi</strain>
    </source>
</reference>
<feature type="chain" id="PRO_5039939893" evidence="2">
    <location>
        <begin position="26"/>
        <end position="192"/>
    </location>
</feature>
<evidence type="ECO:0000256" key="2">
    <source>
        <dbReference type="SAM" id="SignalP"/>
    </source>
</evidence>
<comment type="caution">
    <text evidence="3">The sequence shown here is derived from an EMBL/GenBank/DDBJ whole genome shotgun (WGS) entry which is preliminary data.</text>
</comment>
<evidence type="ECO:0000313" key="3">
    <source>
        <dbReference type="EMBL" id="KAG7362977.1"/>
    </source>
</evidence>
<keyword evidence="1" id="KW-0812">Transmembrane</keyword>
<feature type="transmembrane region" description="Helical" evidence="1">
    <location>
        <begin position="171"/>
        <end position="191"/>
    </location>
</feature>
<organism evidence="3 4">
    <name type="scientific">Nitzschia inconspicua</name>
    <dbReference type="NCBI Taxonomy" id="303405"/>
    <lineage>
        <taxon>Eukaryota</taxon>
        <taxon>Sar</taxon>
        <taxon>Stramenopiles</taxon>
        <taxon>Ochrophyta</taxon>
        <taxon>Bacillariophyta</taxon>
        <taxon>Bacillariophyceae</taxon>
        <taxon>Bacillariophycidae</taxon>
        <taxon>Bacillariales</taxon>
        <taxon>Bacillariaceae</taxon>
        <taxon>Nitzschia</taxon>
    </lineage>
</organism>
<gene>
    <name evidence="3" type="ORF">IV203_026337</name>
</gene>
<name>A0A9K3LJ55_9STRA</name>
<protein>
    <submittedName>
        <fullName evidence="3">Uncharacterized protein</fullName>
    </submittedName>
</protein>
<dbReference type="Proteomes" id="UP000693970">
    <property type="component" value="Unassembled WGS sequence"/>
</dbReference>
<keyword evidence="1" id="KW-1133">Transmembrane helix</keyword>
<feature type="signal peptide" evidence="2">
    <location>
        <begin position="1"/>
        <end position="25"/>
    </location>
</feature>
<sequence length="192" mass="20154">MKFNTSFYNLVAVCSVLLFPISSVALGPSLCRDQTDALEACAEDSIRSPDISDILASCSDEQSSLQECLGSATPDEGETNPPSDGLSTCYLYVAFYDACVAVTNTTASAACPLSCIIDGPDQNCEEYDFVYCERQTCCTECNAYMNEYDSCVANAGSCSVSDPACTGSGSFMATMSTFAAVVCMVGAVLAVL</sequence>
<proteinExistence type="predicted"/>
<keyword evidence="1" id="KW-0472">Membrane</keyword>